<gene>
    <name evidence="2" type="ORF">ACJMK2_038551</name>
</gene>
<evidence type="ECO:0000256" key="1">
    <source>
        <dbReference type="SAM" id="MobiDB-lite"/>
    </source>
</evidence>
<protein>
    <submittedName>
        <fullName evidence="2">Uncharacterized protein</fullName>
    </submittedName>
</protein>
<proteinExistence type="predicted"/>
<feature type="region of interest" description="Disordered" evidence="1">
    <location>
        <begin position="372"/>
        <end position="442"/>
    </location>
</feature>
<keyword evidence="3" id="KW-1185">Reference proteome</keyword>
<name>A0ABD3WA67_SINWO</name>
<dbReference type="EMBL" id="JBJQND010000007">
    <property type="protein sequence ID" value="KAL3870496.1"/>
    <property type="molecule type" value="Genomic_DNA"/>
</dbReference>
<reference evidence="2 3" key="1">
    <citation type="submission" date="2024-11" db="EMBL/GenBank/DDBJ databases">
        <title>Chromosome-level genome assembly of the freshwater bivalve Anodonta woodiana.</title>
        <authorList>
            <person name="Chen X."/>
        </authorList>
    </citation>
    <scope>NUCLEOTIDE SEQUENCE [LARGE SCALE GENOMIC DNA]</scope>
    <source>
        <strain evidence="2">MN2024</strain>
        <tissue evidence="2">Gills</tissue>
    </source>
</reference>
<feature type="compositionally biased region" description="Basic and acidic residues" evidence="1">
    <location>
        <begin position="409"/>
        <end position="442"/>
    </location>
</feature>
<dbReference type="Proteomes" id="UP001634394">
    <property type="component" value="Unassembled WGS sequence"/>
</dbReference>
<organism evidence="2 3">
    <name type="scientific">Sinanodonta woodiana</name>
    <name type="common">Chinese pond mussel</name>
    <name type="synonym">Anodonta woodiana</name>
    <dbReference type="NCBI Taxonomy" id="1069815"/>
    <lineage>
        <taxon>Eukaryota</taxon>
        <taxon>Metazoa</taxon>
        <taxon>Spiralia</taxon>
        <taxon>Lophotrochozoa</taxon>
        <taxon>Mollusca</taxon>
        <taxon>Bivalvia</taxon>
        <taxon>Autobranchia</taxon>
        <taxon>Heteroconchia</taxon>
        <taxon>Palaeoheterodonta</taxon>
        <taxon>Unionida</taxon>
        <taxon>Unionoidea</taxon>
        <taxon>Unionidae</taxon>
        <taxon>Unioninae</taxon>
        <taxon>Sinanodonta</taxon>
    </lineage>
</organism>
<sequence>MRITSDLFHLEGIAFDFEEDIKVTIELNKRERRKFEDFFIFAKHRGKWISVKTTYEIKTGILTFSIRRMDTFFAYSQQKVTKLNLTQKGAKFVADDDPNVHVNFPQDAVDGTRDLSIRVLDIDKGLQETMAAYPDLFGITYMSPCIFVDHDMKDKLKCPARVQVPFLPENIPEDQEFVIFHWGKNNVTIEPAAASFGQGLCTLDTDEFSGKSTGLVKKNGISDVALDIHTKMYKGQLKLCKILTFRDPADRTSLYIDCCQLIEMNKRVSDLEEKGLREIPHSRSKDLYLIEAEKIKIQLKGCITYVAEVPKTYYCITYLSTCSDVHTNFPVKPAKKAGADPHAILIFETHGARAQTQHVVHYDPDRFDNITVRLGPNPADVPHRKTKTGPPGTRNKEKLTEKLGTQQMRDAKKNPINKISEKDEVEENKSSEDDTGKTSDAI</sequence>
<accession>A0ABD3WA67</accession>
<evidence type="ECO:0000313" key="3">
    <source>
        <dbReference type="Proteomes" id="UP001634394"/>
    </source>
</evidence>
<evidence type="ECO:0000313" key="2">
    <source>
        <dbReference type="EMBL" id="KAL3870496.1"/>
    </source>
</evidence>
<dbReference type="AlphaFoldDB" id="A0ABD3WA67"/>
<comment type="caution">
    <text evidence="2">The sequence shown here is derived from an EMBL/GenBank/DDBJ whole genome shotgun (WGS) entry which is preliminary data.</text>
</comment>